<accession>A0A2L2Y549</accession>
<organism evidence="1">
    <name type="scientific">Parasteatoda tepidariorum</name>
    <name type="common">Common house spider</name>
    <name type="synonym">Achaearanea tepidariorum</name>
    <dbReference type="NCBI Taxonomy" id="114398"/>
    <lineage>
        <taxon>Eukaryota</taxon>
        <taxon>Metazoa</taxon>
        <taxon>Ecdysozoa</taxon>
        <taxon>Arthropoda</taxon>
        <taxon>Chelicerata</taxon>
        <taxon>Arachnida</taxon>
        <taxon>Araneae</taxon>
        <taxon>Araneomorphae</taxon>
        <taxon>Entelegynae</taxon>
        <taxon>Araneoidea</taxon>
        <taxon>Theridiidae</taxon>
        <taxon>Parasteatoda</taxon>
    </lineage>
</organism>
<evidence type="ECO:0000313" key="1">
    <source>
        <dbReference type="EMBL" id="LAA03284.1"/>
    </source>
</evidence>
<protein>
    <submittedName>
        <fullName evidence="1">Uncharacterized protein</fullName>
    </submittedName>
</protein>
<dbReference type="AlphaFoldDB" id="A0A2L2Y549"/>
<dbReference type="EMBL" id="IAAA01003219">
    <property type="protein sequence ID" value="LAA03284.1"/>
    <property type="molecule type" value="mRNA"/>
</dbReference>
<name>A0A2L2Y549_PARTP</name>
<proteinExistence type="evidence at transcript level"/>
<dbReference type="OrthoDB" id="185373at2759"/>
<sequence>MRKGYIRTIPFQDMSNFIELVNKNNSLNNLAGNIQAMSYIIENSGEIFKPLLEKYSNEGNVEAMISLASIFPDFALKKSFFNSFLARAYLKSNRPEDLLSELEARSNKKNRLFSITAFHELLKFPHLEDRVVELAKSYLNTSSFDLPLTVVWSHYFSSEQYEKAYEISKVTPIPVDKVDAVIFRRVQEGENIELGKRYVEFVSCRDYKDRVKERAYGMLLDLLVLKQMHDEAVNLVMDAKSKNVNLEKHYQSTLSTLKSSLERENKPVPFSLDVSNDS</sequence>
<reference evidence="1" key="1">
    <citation type="journal article" date="2016" name="Mol. Ecol. Resour.">
        <title>Evaluation of the impact of RNA preservation methods of spiders for de novo transcriptome assembly.</title>
        <authorList>
            <person name="Kono N."/>
            <person name="Nakamura H."/>
            <person name="Ito Y."/>
            <person name="Tomita M."/>
            <person name="Arakawa K."/>
        </authorList>
    </citation>
    <scope>NUCLEOTIDE SEQUENCE</scope>
    <source>
        <tissue evidence="1">Whole body</tissue>
    </source>
</reference>